<keyword evidence="4" id="KW-1185">Reference proteome</keyword>
<dbReference type="EMBL" id="PSZD01000005">
    <property type="protein sequence ID" value="PPJ29793.1"/>
    <property type="molecule type" value="Genomic_DNA"/>
</dbReference>
<reference evidence="3 4" key="1">
    <citation type="submission" date="2018-02" db="EMBL/GenBank/DDBJ databases">
        <title>8 Nocardia nova and 1 Nocardia cyriacigeorgica strain used for evolution to TMP-SMX.</title>
        <authorList>
            <person name="Mehta H."/>
            <person name="Weng J."/>
            <person name="Shamoo Y."/>
        </authorList>
    </citation>
    <scope>NUCLEOTIDE SEQUENCE [LARGE SCALE GENOMIC DNA]</scope>
    <source>
        <strain evidence="3 4">BAA2227</strain>
    </source>
</reference>
<evidence type="ECO:0000313" key="4">
    <source>
        <dbReference type="Proteomes" id="UP000238356"/>
    </source>
</evidence>
<feature type="transmembrane region" description="Helical" evidence="2">
    <location>
        <begin position="21"/>
        <end position="39"/>
    </location>
</feature>
<keyword evidence="2" id="KW-0472">Membrane</keyword>
<keyword evidence="2" id="KW-0812">Transmembrane</keyword>
<evidence type="ECO:0000256" key="2">
    <source>
        <dbReference type="SAM" id="Phobius"/>
    </source>
</evidence>
<sequence length="110" mass="11927">MEGFTVIARTEHRTKRTAARIAVAGAIVAAPLAALAIPAQAEVVSAPAATEIAHPGRGHGPWDGRDRGDWDHRGDWDRHHRGDDCNPWDRHGNGWNGFRQVVPPGWLGSS</sequence>
<accession>A0A2S6A952</accession>
<protein>
    <submittedName>
        <fullName evidence="3">Uncharacterized protein</fullName>
    </submittedName>
</protein>
<gene>
    <name evidence="3" type="ORF">C5F51_09880</name>
</gene>
<keyword evidence="2" id="KW-1133">Transmembrane helix</keyword>
<name>A0A2S6A952_9NOCA</name>
<evidence type="ECO:0000256" key="1">
    <source>
        <dbReference type="SAM" id="MobiDB-lite"/>
    </source>
</evidence>
<organism evidence="3 4">
    <name type="scientific">Nocardia nova</name>
    <dbReference type="NCBI Taxonomy" id="37330"/>
    <lineage>
        <taxon>Bacteria</taxon>
        <taxon>Bacillati</taxon>
        <taxon>Actinomycetota</taxon>
        <taxon>Actinomycetes</taxon>
        <taxon>Mycobacteriales</taxon>
        <taxon>Nocardiaceae</taxon>
        <taxon>Nocardia</taxon>
    </lineage>
</organism>
<proteinExistence type="predicted"/>
<dbReference type="Proteomes" id="UP000238356">
    <property type="component" value="Unassembled WGS sequence"/>
</dbReference>
<comment type="caution">
    <text evidence="3">The sequence shown here is derived from an EMBL/GenBank/DDBJ whole genome shotgun (WGS) entry which is preliminary data.</text>
</comment>
<dbReference type="AlphaFoldDB" id="A0A2S6A952"/>
<evidence type="ECO:0000313" key="3">
    <source>
        <dbReference type="EMBL" id="PPJ29793.1"/>
    </source>
</evidence>
<feature type="region of interest" description="Disordered" evidence="1">
    <location>
        <begin position="85"/>
        <end position="110"/>
    </location>
</feature>